<sequence length="208" mass="23588">MQHMKNIPEEYKRKITKEEINELPLHRYEGRVEVVRTDEELAVAIARMRQENLLGFDTETRPTFRKGKLNLPSLVQFACSDVVFLIQLNWLPLTDSLKDLLSDSSIIKTGVAVRDDIKDLQRLSHFEDAGVMDLGEVARAVGLETHGLRNLAANLLGYRISKGAQCSNWASRELTAQQIQYAATDAWISREIHLRMEALGFIKELVAA</sequence>
<dbReference type="InterPro" id="IPR036397">
    <property type="entry name" value="RNaseH_sf"/>
</dbReference>
<reference evidence="2 3" key="1">
    <citation type="submission" date="2020-05" db="EMBL/GenBank/DDBJ databases">
        <title>Draft genome sequence of Desulfovibrio psychrotolerans JS1T.</title>
        <authorList>
            <person name="Ueno A."/>
            <person name="Tamazawa S."/>
            <person name="Tamamura S."/>
            <person name="Murakami T."/>
            <person name="Kiyama T."/>
            <person name="Inomata H."/>
            <person name="Amano Y."/>
            <person name="Miyakawa K."/>
            <person name="Tamaki H."/>
            <person name="Naganuma T."/>
            <person name="Kaneko K."/>
        </authorList>
    </citation>
    <scope>NUCLEOTIDE SEQUENCE [LARGE SCALE GENOMIC DNA]</scope>
    <source>
        <strain evidence="2 3">JS1</strain>
    </source>
</reference>
<comment type="caution">
    <text evidence="2">The sequence shown here is derived from an EMBL/GenBank/DDBJ whole genome shotgun (WGS) entry which is preliminary data.</text>
</comment>
<evidence type="ECO:0000313" key="3">
    <source>
        <dbReference type="Proteomes" id="UP000503820"/>
    </source>
</evidence>
<evidence type="ECO:0000259" key="1">
    <source>
        <dbReference type="SMART" id="SM00474"/>
    </source>
</evidence>
<name>A0A7J0BPU8_9BACT</name>
<dbReference type="PANTHER" id="PTHR47765:SF2">
    <property type="entry name" value="EXONUCLEASE MUT-7 HOMOLOG"/>
    <property type="match status" value="1"/>
</dbReference>
<organism evidence="2 3">
    <name type="scientific">Desulfovibrio psychrotolerans</name>
    <dbReference type="NCBI Taxonomy" id="415242"/>
    <lineage>
        <taxon>Bacteria</taxon>
        <taxon>Pseudomonadati</taxon>
        <taxon>Thermodesulfobacteriota</taxon>
        <taxon>Desulfovibrionia</taxon>
        <taxon>Desulfovibrionales</taxon>
        <taxon>Desulfovibrionaceae</taxon>
        <taxon>Desulfovibrio</taxon>
    </lineage>
</organism>
<evidence type="ECO:0000313" key="2">
    <source>
        <dbReference type="EMBL" id="GFM35726.1"/>
    </source>
</evidence>
<protein>
    <submittedName>
        <fullName evidence="2">3'-exoribonuclease</fullName>
    </submittedName>
</protein>
<dbReference type="CDD" id="cd06141">
    <property type="entry name" value="WRN_exo"/>
    <property type="match status" value="1"/>
</dbReference>
<keyword evidence="3" id="KW-1185">Reference proteome</keyword>
<proteinExistence type="predicted"/>
<dbReference type="EMBL" id="BLVP01000001">
    <property type="protein sequence ID" value="GFM35726.1"/>
    <property type="molecule type" value="Genomic_DNA"/>
</dbReference>
<feature type="domain" description="3'-5' exonuclease" evidence="1">
    <location>
        <begin position="32"/>
        <end position="201"/>
    </location>
</feature>
<accession>A0A7J0BPU8</accession>
<dbReference type="SUPFAM" id="SSF53098">
    <property type="entry name" value="Ribonuclease H-like"/>
    <property type="match status" value="1"/>
</dbReference>
<dbReference type="InterPro" id="IPR012337">
    <property type="entry name" value="RNaseH-like_sf"/>
</dbReference>
<dbReference type="PANTHER" id="PTHR47765">
    <property type="entry name" value="3'-5' EXONUCLEASE DOMAIN-CONTAINING PROTEIN"/>
    <property type="match status" value="1"/>
</dbReference>
<gene>
    <name evidence="2" type="ORF">DSM19430T_04100</name>
</gene>
<dbReference type="Pfam" id="PF01612">
    <property type="entry name" value="DNA_pol_A_exo1"/>
    <property type="match status" value="1"/>
</dbReference>
<dbReference type="GO" id="GO:0003676">
    <property type="term" value="F:nucleic acid binding"/>
    <property type="evidence" value="ECO:0007669"/>
    <property type="project" value="InterPro"/>
</dbReference>
<dbReference type="Proteomes" id="UP000503820">
    <property type="component" value="Unassembled WGS sequence"/>
</dbReference>
<dbReference type="GO" id="GO:0008408">
    <property type="term" value="F:3'-5' exonuclease activity"/>
    <property type="evidence" value="ECO:0007669"/>
    <property type="project" value="InterPro"/>
</dbReference>
<dbReference type="SMART" id="SM00474">
    <property type="entry name" value="35EXOc"/>
    <property type="match status" value="1"/>
</dbReference>
<dbReference type="InterPro" id="IPR002562">
    <property type="entry name" value="3'-5'_exonuclease_dom"/>
</dbReference>
<dbReference type="GO" id="GO:0006139">
    <property type="term" value="P:nucleobase-containing compound metabolic process"/>
    <property type="evidence" value="ECO:0007669"/>
    <property type="project" value="InterPro"/>
</dbReference>
<dbReference type="AlphaFoldDB" id="A0A7J0BPU8"/>
<dbReference type="Gene3D" id="3.30.420.10">
    <property type="entry name" value="Ribonuclease H-like superfamily/Ribonuclease H"/>
    <property type="match status" value="1"/>
</dbReference>
<dbReference type="InterPro" id="IPR052408">
    <property type="entry name" value="Exonuclease_MUT-7-like"/>
</dbReference>